<evidence type="ECO:0000256" key="3">
    <source>
        <dbReference type="ARBA" id="ARBA00022475"/>
    </source>
</evidence>
<dbReference type="InterPro" id="IPR007353">
    <property type="entry name" value="DUF421"/>
</dbReference>
<name>A0ABR9RUI3_9ACTN</name>
<keyword evidence="6 7" id="KW-0472">Membrane</keyword>
<evidence type="ECO:0000313" key="11">
    <source>
        <dbReference type="Proteomes" id="UP000756387"/>
    </source>
</evidence>
<dbReference type="RefSeq" id="WP_193638551.1">
    <property type="nucleotide sequence ID" value="NZ_JADCSA010000010.1"/>
</dbReference>
<accession>A0ABR9RUI3</accession>
<feature type="transmembrane region" description="Helical" evidence="7">
    <location>
        <begin position="6"/>
        <end position="23"/>
    </location>
</feature>
<keyword evidence="11" id="KW-1185">Reference proteome</keyword>
<dbReference type="Pfam" id="PF04239">
    <property type="entry name" value="DUF421"/>
    <property type="match status" value="1"/>
</dbReference>
<evidence type="ECO:0000256" key="5">
    <source>
        <dbReference type="ARBA" id="ARBA00022989"/>
    </source>
</evidence>
<dbReference type="PANTHER" id="PTHR34582:SF6">
    <property type="entry name" value="UPF0702 TRANSMEMBRANE PROTEIN YCAP"/>
    <property type="match status" value="1"/>
</dbReference>
<dbReference type="Proteomes" id="UP000756387">
    <property type="component" value="Unassembled WGS sequence"/>
</dbReference>
<feature type="domain" description="YetF-like N-terminal transmembrane" evidence="9">
    <location>
        <begin position="16"/>
        <end position="76"/>
    </location>
</feature>
<evidence type="ECO:0000259" key="9">
    <source>
        <dbReference type="Pfam" id="PF20730"/>
    </source>
</evidence>
<dbReference type="InterPro" id="IPR048454">
    <property type="entry name" value="YetF_N"/>
</dbReference>
<proteinExistence type="inferred from homology"/>
<comment type="subcellular location">
    <subcellularLocation>
        <location evidence="1">Cell membrane</location>
        <topology evidence="1">Multi-pass membrane protein</topology>
    </subcellularLocation>
</comment>
<reference evidence="10 11" key="1">
    <citation type="submission" date="2020-10" db="EMBL/GenBank/DDBJ databases">
        <title>Nocardioides sp. isolated from sludge.</title>
        <authorList>
            <person name="Zhang X."/>
        </authorList>
    </citation>
    <scope>NUCLEOTIDE SEQUENCE [LARGE SCALE GENOMIC DNA]</scope>
    <source>
        <strain evidence="10 11">Y6</strain>
    </source>
</reference>
<evidence type="ECO:0000259" key="8">
    <source>
        <dbReference type="Pfam" id="PF04239"/>
    </source>
</evidence>
<gene>
    <name evidence="10" type="ORF">IEQ44_11215</name>
</gene>
<keyword evidence="4 7" id="KW-0812">Transmembrane</keyword>
<evidence type="ECO:0000256" key="6">
    <source>
        <dbReference type="ARBA" id="ARBA00023136"/>
    </source>
</evidence>
<evidence type="ECO:0000256" key="2">
    <source>
        <dbReference type="ARBA" id="ARBA00006448"/>
    </source>
</evidence>
<keyword evidence="3" id="KW-1003">Cell membrane</keyword>
<feature type="transmembrane region" description="Helical" evidence="7">
    <location>
        <begin position="35"/>
        <end position="54"/>
    </location>
</feature>
<dbReference type="Pfam" id="PF20730">
    <property type="entry name" value="YetF_N"/>
    <property type="match status" value="1"/>
</dbReference>
<sequence>MGAAVIGVVLHSAAVFAFLWLLMRVVGKREMSQMSAFDLVLVVVLGDLVTESVLAEDTSLTAAVTAVSVFALLTIAASWASWRWPRRRAFFEGIPTPLISHGRILHEALRLERVTVDDLREAARAEGHRSLDEIEWAVLEPDGQFSFFTKENPDL</sequence>
<feature type="transmembrane region" description="Helical" evidence="7">
    <location>
        <begin position="60"/>
        <end position="82"/>
    </location>
</feature>
<dbReference type="EMBL" id="JADCSA010000010">
    <property type="protein sequence ID" value="MBE7325224.1"/>
    <property type="molecule type" value="Genomic_DNA"/>
</dbReference>
<evidence type="ECO:0000256" key="1">
    <source>
        <dbReference type="ARBA" id="ARBA00004651"/>
    </source>
</evidence>
<organism evidence="10 11">
    <name type="scientific">Nocardioides malaquae</name>
    <dbReference type="NCBI Taxonomy" id="2773426"/>
    <lineage>
        <taxon>Bacteria</taxon>
        <taxon>Bacillati</taxon>
        <taxon>Actinomycetota</taxon>
        <taxon>Actinomycetes</taxon>
        <taxon>Propionibacteriales</taxon>
        <taxon>Nocardioidaceae</taxon>
        <taxon>Nocardioides</taxon>
    </lineage>
</organism>
<protein>
    <submittedName>
        <fullName evidence="10">DUF421 domain-containing protein</fullName>
    </submittedName>
</protein>
<evidence type="ECO:0000256" key="7">
    <source>
        <dbReference type="SAM" id="Phobius"/>
    </source>
</evidence>
<evidence type="ECO:0000256" key="4">
    <source>
        <dbReference type="ARBA" id="ARBA00022692"/>
    </source>
</evidence>
<evidence type="ECO:0000313" key="10">
    <source>
        <dbReference type="EMBL" id="MBE7325224.1"/>
    </source>
</evidence>
<keyword evidence="5 7" id="KW-1133">Transmembrane helix</keyword>
<dbReference type="InterPro" id="IPR023090">
    <property type="entry name" value="UPF0702_alpha/beta_dom_sf"/>
</dbReference>
<comment type="caution">
    <text evidence="10">The sequence shown here is derived from an EMBL/GenBank/DDBJ whole genome shotgun (WGS) entry which is preliminary data.</text>
</comment>
<dbReference type="Gene3D" id="3.30.240.20">
    <property type="entry name" value="bsu07140 like domains"/>
    <property type="match status" value="1"/>
</dbReference>
<feature type="domain" description="YetF C-terminal" evidence="8">
    <location>
        <begin position="85"/>
        <end position="152"/>
    </location>
</feature>
<dbReference type="PANTHER" id="PTHR34582">
    <property type="entry name" value="UPF0702 TRANSMEMBRANE PROTEIN YCAP"/>
    <property type="match status" value="1"/>
</dbReference>
<comment type="similarity">
    <text evidence="2">Belongs to the UPF0702 family.</text>
</comment>